<feature type="transmembrane region" description="Helical" evidence="1">
    <location>
        <begin position="38"/>
        <end position="58"/>
    </location>
</feature>
<organism evidence="2 3">
    <name type="scientific">Elysia marginata</name>
    <dbReference type="NCBI Taxonomy" id="1093978"/>
    <lineage>
        <taxon>Eukaryota</taxon>
        <taxon>Metazoa</taxon>
        <taxon>Spiralia</taxon>
        <taxon>Lophotrochozoa</taxon>
        <taxon>Mollusca</taxon>
        <taxon>Gastropoda</taxon>
        <taxon>Heterobranchia</taxon>
        <taxon>Euthyneura</taxon>
        <taxon>Panpulmonata</taxon>
        <taxon>Sacoglossa</taxon>
        <taxon>Placobranchoidea</taxon>
        <taxon>Plakobranchidae</taxon>
        <taxon>Elysia</taxon>
    </lineage>
</organism>
<keyword evidence="1" id="KW-1133">Transmembrane helix</keyword>
<reference evidence="2 3" key="1">
    <citation type="journal article" date="2021" name="Elife">
        <title>Chloroplast acquisition without the gene transfer in kleptoplastic sea slugs, Plakobranchus ocellatus.</title>
        <authorList>
            <person name="Maeda T."/>
            <person name="Takahashi S."/>
            <person name="Yoshida T."/>
            <person name="Shimamura S."/>
            <person name="Takaki Y."/>
            <person name="Nagai Y."/>
            <person name="Toyoda A."/>
            <person name="Suzuki Y."/>
            <person name="Arimoto A."/>
            <person name="Ishii H."/>
            <person name="Satoh N."/>
            <person name="Nishiyama T."/>
            <person name="Hasebe M."/>
            <person name="Maruyama T."/>
            <person name="Minagawa J."/>
            <person name="Obokata J."/>
            <person name="Shigenobu S."/>
        </authorList>
    </citation>
    <scope>NUCLEOTIDE SEQUENCE [LARGE SCALE GENOMIC DNA]</scope>
</reference>
<comment type="caution">
    <text evidence="2">The sequence shown here is derived from an EMBL/GenBank/DDBJ whole genome shotgun (WGS) entry which is preliminary data.</text>
</comment>
<keyword evidence="1" id="KW-0472">Membrane</keyword>
<evidence type="ECO:0000313" key="2">
    <source>
        <dbReference type="EMBL" id="GFS19836.1"/>
    </source>
</evidence>
<name>A0AAV4JGU5_9GAST</name>
<evidence type="ECO:0000256" key="1">
    <source>
        <dbReference type="SAM" id="Phobius"/>
    </source>
</evidence>
<sequence length="102" mass="11880">MELLKIRVASDRFSPSVHNDVMLFKSASLEPNRWDVNAMIFVACIGGGLLLCITFHDIKCHNSLYSSLFNRQKRDHSKRYRHLRTVFAAEVFIIRNKIRSID</sequence>
<keyword evidence="3" id="KW-1185">Reference proteome</keyword>
<dbReference type="Proteomes" id="UP000762676">
    <property type="component" value="Unassembled WGS sequence"/>
</dbReference>
<gene>
    <name evidence="2" type="ORF">ElyMa_001554500</name>
</gene>
<accession>A0AAV4JGU5</accession>
<dbReference type="AlphaFoldDB" id="A0AAV4JGU5"/>
<proteinExistence type="predicted"/>
<protein>
    <submittedName>
        <fullName evidence="2">Uncharacterized protein</fullName>
    </submittedName>
</protein>
<dbReference type="EMBL" id="BMAT01003090">
    <property type="protein sequence ID" value="GFS19836.1"/>
    <property type="molecule type" value="Genomic_DNA"/>
</dbReference>
<evidence type="ECO:0000313" key="3">
    <source>
        <dbReference type="Proteomes" id="UP000762676"/>
    </source>
</evidence>
<keyword evidence="1" id="KW-0812">Transmembrane</keyword>